<sequence>SYKVGPIRKRDGDVEYLESLDVLLVPHDFSLTCSAMWQAMVQVHQRPGREQYRGPVDVLIHLVTRRYVEAGRTVMVWRAMTEGEDEFSGMHSDEFGWCVIRPNQSNPTMPTVMETFARFIPMSVASHVEDKAHADQFAMFVVTSGEDDGAEISRMMEALLLDDS</sequence>
<dbReference type="OMA" id="QREWHHY"/>
<name>G5A6T8_PHYSP</name>
<gene>
    <name evidence="1" type="ORF">PHYSODRAFT_383166</name>
</gene>
<dbReference type="KEGG" id="psoj:PHYSODRAFT_383166"/>
<reference evidence="1 2" key="1">
    <citation type="journal article" date="2006" name="Science">
        <title>Phytophthora genome sequences uncover evolutionary origins and mechanisms of pathogenesis.</title>
        <authorList>
            <person name="Tyler B.M."/>
            <person name="Tripathy S."/>
            <person name="Zhang X."/>
            <person name="Dehal P."/>
            <person name="Jiang R.H."/>
            <person name="Aerts A."/>
            <person name="Arredondo F.D."/>
            <person name="Baxter L."/>
            <person name="Bensasson D."/>
            <person name="Beynon J.L."/>
            <person name="Chapman J."/>
            <person name="Damasceno C.M."/>
            <person name="Dorrance A.E."/>
            <person name="Dou D."/>
            <person name="Dickerman A.W."/>
            <person name="Dubchak I.L."/>
            <person name="Garbelotto M."/>
            <person name="Gijzen M."/>
            <person name="Gordon S.G."/>
            <person name="Govers F."/>
            <person name="Grunwald N.J."/>
            <person name="Huang W."/>
            <person name="Ivors K.L."/>
            <person name="Jones R.W."/>
            <person name="Kamoun S."/>
            <person name="Krampis K."/>
            <person name="Lamour K.H."/>
            <person name="Lee M.K."/>
            <person name="McDonald W.H."/>
            <person name="Medina M."/>
            <person name="Meijer H.J."/>
            <person name="Nordberg E.K."/>
            <person name="Maclean D.J."/>
            <person name="Ospina-Giraldo M.D."/>
            <person name="Morris P.F."/>
            <person name="Phuntumart V."/>
            <person name="Putnam N.H."/>
            <person name="Rash S."/>
            <person name="Rose J.K."/>
            <person name="Sakihama Y."/>
            <person name="Salamov A.A."/>
            <person name="Savidor A."/>
            <person name="Scheuring C.F."/>
            <person name="Smith B.M."/>
            <person name="Sobral B.W."/>
            <person name="Terry A."/>
            <person name="Torto-Alalibo T.A."/>
            <person name="Win J."/>
            <person name="Xu Z."/>
            <person name="Zhang H."/>
            <person name="Grigoriev I.V."/>
            <person name="Rokhsar D.S."/>
            <person name="Boore J.L."/>
        </authorList>
    </citation>
    <scope>NUCLEOTIDE SEQUENCE [LARGE SCALE GENOMIC DNA]</scope>
    <source>
        <strain evidence="1 2">P6497</strain>
    </source>
</reference>
<evidence type="ECO:0000313" key="1">
    <source>
        <dbReference type="EMBL" id="EGZ09043.1"/>
    </source>
</evidence>
<dbReference type="AlphaFoldDB" id="G5A6T8"/>
<dbReference type="Proteomes" id="UP000002640">
    <property type="component" value="Unassembled WGS sequence"/>
</dbReference>
<organism evidence="1 2">
    <name type="scientific">Phytophthora sojae (strain P6497)</name>
    <name type="common">Soybean stem and root rot agent</name>
    <name type="synonym">Phytophthora megasperma f. sp. glycines</name>
    <dbReference type="NCBI Taxonomy" id="1094619"/>
    <lineage>
        <taxon>Eukaryota</taxon>
        <taxon>Sar</taxon>
        <taxon>Stramenopiles</taxon>
        <taxon>Oomycota</taxon>
        <taxon>Peronosporomycetes</taxon>
        <taxon>Peronosporales</taxon>
        <taxon>Peronosporaceae</taxon>
        <taxon>Phytophthora</taxon>
    </lineage>
</organism>
<dbReference type="GeneID" id="20650817"/>
<feature type="non-terminal residue" evidence="1">
    <location>
        <position position="1"/>
    </location>
</feature>
<evidence type="ECO:0000313" key="2">
    <source>
        <dbReference type="Proteomes" id="UP000002640"/>
    </source>
</evidence>
<dbReference type="EMBL" id="JH159160">
    <property type="protein sequence ID" value="EGZ09043.1"/>
    <property type="molecule type" value="Genomic_DNA"/>
</dbReference>
<dbReference type="InParanoid" id="G5A6T8"/>
<dbReference type="RefSeq" id="XP_009535676.1">
    <property type="nucleotide sequence ID" value="XM_009537381.1"/>
</dbReference>
<accession>G5A6T8</accession>
<protein>
    <submittedName>
        <fullName evidence="1">Uncharacterized protein</fullName>
    </submittedName>
</protein>
<proteinExistence type="predicted"/>
<feature type="non-terminal residue" evidence="1">
    <location>
        <position position="164"/>
    </location>
</feature>
<keyword evidence="2" id="KW-1185">Reference proteome</keyword>